<protein>
    <submittedName>
        <fullName evidence="1">Uncharacterized protein</fullName>
    </submittedName>
</protein>
<sequence length="126" mass="14531">MSIILKNLAISSQTHLIFRALNTSTVVYSKQWRVQQGLCLNRNAEGVLTDTPDFTYLDGRPTPLLQKQKKRMLRQREYASKIIELCSEIDFAKERHNFMLAAKEDERKSIIANRLKPKGALLKAKK</sequence>
<keyword evidence="2" id="KW-1185">Reference proteome</keyword>
<dbReference type="Proteomes" id="UP001231649">
    <property type="component" value="Chromosome 4"/>
</dbReference>
<organism evidence="1 2">
    <name type="scientific">Mythimna loreyi</name>
    <dbReference type="NCBI Taxonomy" id="667449"/>
    <lineage>
        <taxon>Eukaryota</taxon>
        <taxon>Metazoa</taxon>
        <taxon>Ecdysozoa</taxon>
        <taxon>Arthropoda</taxon>
        <taxon>Hexapoda</taxon>
        <taxon>Insecta</taxon>
        <taxon>Pterygota</taxon>
        <taxon>Neoptera</taxon>
        <taxon>Endopterygota</taxon>
        <taxon>Lepidoptera</taxon>
        <taxon>Glossata</taxon>
        <taxon>Ditrysia</taxon>
        <taxon>Noctuoidea</taxon>
        <taxon>Noctuidae</taxon>
        <taxon>Noctuinae</taxon>
        <taxon>Hadenini</taxon>
        <taxon>Mythimna</taxon>
    </lineage>
</organism>
<name>A0ACC2QFD5_9NEOP</name>
<evidence type="ECO:0000313" key="2">
    <source>
        <dbReference type="Proteomes" id="UP001231649"/>
    </source>
</evidence>
<reference evidence="1" key="1">
    <citation type="submission" date="2023-03" db="EMBL/GenBank/DDBJ databases">
        <title>Chromosome-level genomes of two armyworms, Mythimna separata and Mythimna loreyi, provide insights into the biosynthesis and reception of sex pheromones.</title>
        <authorList>
            <person name="Zhao H."/>
        </authorList>
    </citation>
    <scope>NUCLEOTIDE SEQUENCE</scope>
    <source>
        <strain evidence="1">BeijingLab</strain>
    </source>
</reference>
<dbReference type="EMBL" id="CM056780">
    <property type="protein sequence ID" value="KAJ8715912.1"/>
    <property type="molecule type" value="Genomic_DNA"/>
</dbReference>
<gene>
    <name evidence="1" type="ORF">PYW08_013197</name>
</gene>
<proteinExistence type="predicted"/>
<comment type="caution">
    <text evidence="1">The sequence shown here is derived from an EMBL/GenBank/DDBJ whole genome shotgun (WGS) entry which is preliminary data.</text>
</comment>
<evidence type="ECO:0000313" key="1">
    <source>
        <dbReference type="EMBL" id="KAJ8715912.1"/>
    </source>
</evidence>
<accession>A0ACC2QFD5</accession>